<gene>
    <name evidence="2" type="ORF">E2C01_044437</name>
</gene>
<dbReference type="Proteomes" id="UP000324222">
    <property type="component" value="Unassembled WGS sequence"/>
</dbReference>
<feature type="region of interest" description="Disordered" evidence="1">
    <location>
        <begin position="1"/>
        <end position="23"/>
    </location>
</feature>
<dbReference type="AlphaFoldDB" id="A0A5B7G0G3"/>
<evidence type="ECO:0000313" key="3">
    <source>
        <dbReference type="Proteomes" id="UP000324222"/>
    </source>
</evidence>
<accession>A0A5B7G0G3</accession>
<evidence type="ECO:0000256" key="1">
    <source>
        <dbReference type="SAM" id="MobiDB-lite"/>
    </source>
</evidence>
<protein>
    <submittedName>
        <fullName evidence="2">Uncharacterized protein</fullName>
    </submittedName>
</protein>
<name>A0A5B7G0G3_PORTR</name>
<sequence>MRQAREVKSRRGKKEEGLVGPRRLGSLSSQDILGLVQQVIQGRNRTGRQPVVPVADLAIQSHQFDSVFCMSGTVGEE</sequence>
<dbReference type="EMBL" id="VSRR010009617">
    <property type="protein sequence ID" value="MPC50608.1"/>
    <property type="molecule type" value="Genomic_DNA"/>
</dbReference>
<feature type="compositionally biased region" description="Basic and acidic residues" evidence="1">
    <location>
        <begin position="1"/>
        <end position="17"/>
    </location>
</feature>
<organism evidence="2 3">
    <name type="scientific">Portunus trituberculatus</name>
    <name type="common">Swimming crab</name>
    <name type="synonym">Neptunus trituberculatus</name>
    <dbReference type="NCBI Taxonomy" id="210409"/>
    <lineage>
        <taxon>Eukaryota</taxon>
        <taxon>Metazoa</taxon>
        <taxon>Ecdysozoa</taxon>
        <taxon>Arthropoda</taxon>
        <taxon>Crustacea</taxon>
        <taxon>Multicrustacea</taxon>
        <taxon>Malacostraca</taxon>
        <taxon>Eumalacostraca</taxon>
        <taxon>Eucarida</taxon>
        <taxon>Decapoda</taxon>
        <taxon>Pleocyemata</taxon>
        <taxon>Brachyura</taxon>
        <taxon>Eubrachyura</taxon>
        <taxon>Portunoidea</taxon>
        <taxon>Portunidae</taxon>
        <taxon>Portuninae</taxon>
        <taxon>Portunus</taxon>
    </lineage>
</organism>
<reference evidence="2 3" key="1">
    <citation type="submission" date="2019-05" db="EMBL/GenBank/DDBJ databases">
        <title>Another draft genome of Portunus trituberculatus and its Hox gene families provides insights of decapod evolution.</title>
        <authorList>
            <person name="Jeong J.-H."/>
            <person name="Song I."/>
            <person name="Kim S."/>
            <person name="Choi T."/>
            <person name="Kim D."/>
            <person name="Ryu S."/>
            <person name="Kim W."/>
        </authorList>
    </citation>
    <scope>NUCLEOTIDE SEQUENCE [LARGE SCALE GENOMIC DNA]</scope>
    <source>
        <tissue evidence="2">Muscle</tissue>
    </source>
</reference>
<evidence type="ECO:0000313" key="2">
    <source>
        <dbReference type="EMBL" id="MPC50608.1"/>
    </source>
</evidence>
<comment type="caution">
    <text evidence="2">The sequence shown here is derived from an EMBL/GenBank/DDBJ whole genome shotgun (WGS) entry which is preliminary data.</text>
</comment>
<proteinExistence type="predicted"/>
<keyword evidence="3" id="KW-1185">Reference proteome</keyword>